<name>U2MTW1_TRESO</name>
<dbReference type="Proteomes" id="UP000016646">
    <property type="component" value="Unassembled WGS sequence"/>
</dbReference>
<organism evidence="1 3">
    <name type="scientific">Treponema socranskii subsp. socranskii VPI DR56BR1116 = ATCC 35536</name>
    <dbReference type="NCBI Taxonomy" id="1125725"/>
    <lineage>
        <taxon>Bacteria</taxon>
        <taxon>Pseudomonadati</taxon>
        <taxon>Spirochaetota</taxon>
        <taxon>Spirochaetia</taxon>
        <taxon>Spirochaetales</taxon>
        <taxon>Treponemataceae</taxon>
        <taxon>Treponema</taxon>
    </lineage>
</organism>
<dbReference type="STRING" id="1125725.HMPREF1325_0082"/>
<accession>U2MTW1</accession>
<dbReference type="PATRIC" id="fig|1125725.3.peg.1487"/>
<dbReference type="PANTHER" id="PTHR41317">
    <property type="entry name" value="PD-(D_E)XK NUCLEASE FAMILY TRANSPOSASE"/>
    <property type="match status" value="1"/>
</dbReference>
<keyword evidence="4" id="KW-1185">Reference proteome</keyword>
<dbReference type="NCBIfam" id="TIGR01784">
    <property type="entry name" value="T_den_put_tspse"/>
    <property type="match status" value="1"/>
</dbReference>
<dbReference type="Pfam" id="PF12784">
    <property type="entry name" value="PDDEXK_2"/>
    <property type="match status" value="1"/>
</dbReference>
<dbReference type="AlphaFoldDB" id="U2MTW1"/>
<evidence type="ECO:0000313" key="2">
    <source>
        <dbReference type="EMBL" id="ERK05065.1"/>
    </source>
</evidence>
<dbReference type="eggNOG" id="COG5464">
    <property type="taxonomic scope" value="Bacteria"/>
</dbReference>
<dbReference type="InterPro" id="IPR010106">
    <property type="entry name" value="RpnA"/>
</dbReference>
<evidence type="ECO:0000313" key="4">
    <source>
        <dbReference type="Proteomes" id="UP000016646"/>
    </source>
</evidence>
<comment type="caution">
    <text evidence="1">The sequence shown here is derived from an EMBL/GenBank/DDBJ whole genome shotgun (WGS) entry which is preliminary data.</text>
</comment>
<dbReference type="PANTHER" id="PTHR41317:SF1">
    <property type="entry name" value="PD-(D_E)XK NUCLEASE FAMILY TRANSPOSASE"/>
    <property type="match status" value="1"/>
</dbReference>
<evidence type="ECO:0000313" key="1">
    <source>
        <dbReference type="EMBL" id="ERF60546.1"/>
    </source>
</evidence>
<dbReference type="RefSeq" id="WP_021330494.1">
    <property type="nucleotide sequence ID" value="NZ_AUZJ01000040.1"/>
</dbReference>
<evidence type="ECO:0008006" key="5">
    <source>
        <dbReference type="Google" id="ProtNLM"/>
    </source>
</evidence>
<evidence type="ECO:0000313" key="3">
    <source>
        <dbReference type="Proteomes" id="UP000016412"/>
    </source>
</evidence>
<sequence length="282" mass="31846">MQKRFDDLTITDDYMFCAVMQDKSICTTVLNMVLADSIGPISDITYQKTFDQAGYAKGIRLDVWVTDSNGSVYDVEMQTTNKQDLAKRLRYYQSVIDVSSLEKGGHYTDLPDSFIIFFCPFDYLNRGLPVYTFKTVCSEDNAIVLADGVTKVIINSTAADKTPDPELKAFLEYMNGITSDSPFIRKVDRYIKELKENEERRKEYMLIQAFEMDARKDGIQQGIQQGLRQGIQQGIQQGKSLGLAEGSRQKALETARILKQLGDSVKKIMQATGLSQEEVESI</sequence>
<reference evidence="3 4" key="1">
    <citation type="submission" date="2013-08" db="EMBL/GenBank/DDBJ databases">
        <authorList>
            <person name="Durkin A.S."/>
            <person name="Haft D.R."/>
            <person name="McCorrison J."/>
            <person name="Torralba M."/>
            <person name="Gillis M."/>
            <person name="Haft D.H."/>
            <person name="Methe B."/>
            <person name="Sutton G."/>
            <person name="Nelson K.E."/>
        </authorList>
    </citation>
    <scope>NUCLEOTIDE SEQUENCE [LARGE SCALE GENOMIC DNA]</scope>
    <source>
        <strain evidence="2 4">ATCC 35536</strain>
        <strain evidence="1 3">VPI DR56BR1116</strain>
    </source>
</reference>
<proteinExistence type="predicted"/>
<gene>
    <name evidence="2" type="ORF">HMPREF0860_2654</name>
    <name evidence="1" type="ORF">HMPREF1325_0082</name>
</gene>
<protein>
    <recommendedName>
        <fullName evidence="5">PD-(D/E)XK nuclease family transposase</fullName>
    </recommendedName>
</protein>
<dbReference type="OrthoDB" id="9775482at2"/>
<dbReference type="EMBL" id="AUZJ01000040">
    <property type="protein sequence ID" value="ERF60546.1"/>
    <property type="molecule type" value="Genomic_DNA"/>
</dbReference>
<dbReference type="EMBL" id="AVQI01000005">
    <property type="protein sequence ID" value="ERK05065.1"/>
    <property type="molecule type" value="Genomic_DNA"/>
</dbReference>
<dbReference type="Proteomes" id="UP000016412">
    <property type="component" value="Unassembled WGS sequence"/>
</dbReference>